<keyword evidence="2" id="KW-0812">Transmembrane</keyword>
<name>A0ABQ9XA67_9EUKA</name>
<keyword evidence="4" id="KW-1185">Reference proteome</keyword>
<feature type="transmembrane region" description="Helical" evidence="2">
    <location>
        <begin position="237"/>
        <end position="257"/>
    </location>
</feature>
<sequence>MSVEDSTDEFTKRFFIDYTRSMMQYKRMEKIEKDRTSHSQRIERGDKAGSMILNSFSADTTYAHKRQDKLRLKPTLTLSPSTAIPGLSPSTAIPGLSPSTAIPGLSIFHLFSPNTFPRSSAFCNTLAATNSISTRITPSPPPDHGFHPANTDHGIPTPGTDAPIKFCAFSFSSRCTNAHTTTDTTPAFTCPGLTTATLLALTTITLLTFPTTTLLALTTTTLITLPTTTLLTFPTTTLLALTTTTLLTLTTITLLTFPTTTLLALTTTTLLTLTTITLITLTTTTLITLTTTTLLTLTTTTLITLTTTTLLTLPTTTLITFPTTTLLALTTITLITLTTTFPLCAYSAASASTPSPKKHITLITHTSTWEPSSANPSERSDLTGHQTTLFHSQPIMPTGGQGNYPPPPFLPPPPKQQMQSTQNYLPPPPHPDSPTRYSLTPPSIPQSSLTPPSMPQYSFGSPIPISYAQPPQSPPQTMLPPPPPQPQTPLVRLPTVWTHATPAAEPEALVHITKHCSAVPAAVPVAAFIVVVSIGPATTADADASNDADCSATPLSACSAATHHVGRAEHFASTDYQTCWECELALSFGTRTEPTQHMANHLATSLPLINHRHHSTDRSIRSDDIPFSSKFTTTI</sequence>
<feature type="transmembrane region" description="Helical" evidence="2">
    <location>
        <begin position="198"/>
        <end position="225"/>
    </location>
</feature>
<feature type="compositionally biased region" description="Pro residues" evidence="1">
    <location>
        <begin position="404"/>
        <end position="415"/>
    </location>
</feature>
<reference evidence="3 4" key="1">
    <citation type="journal article" date="2022" name="bioRxiv">
        <title>Genomics of Preaxostyla Flagellates Illuminates Evolutionary Transitions and the Path Towards Mitochondrial Loss.</title>
        <authorList>
            <person name="Novak L.V.F."/>
            <person name="Treitli S.C."/>
            <person name="Pyrih J."/>
            <person name="Halakuc P."/>
            <person name="Pipaliya S.V."/>
            <person name="Vacek V."/>
            <person name="Brzon O."/>
            <person name="Soukal P."/>
            <person name="Eme L."/>
            <person name="Dacks J.B."/>
            <person name="Karnkowska A."/>
            <person name="Elias M."/>
            <person name="Hampl V."/>
        </authorList>
    </citation>
    <scope>NUCLEOTIDE SEQUENCE [LARGE SCALE GENOMIC DNA]</scope>
    <source>
        <strain evidence="3">NAU3</strain>
        <tissue evidence="3">Gut</tissue>
    </source>
</reference>
<accession>A0ABQ9XA67</accession>
<feature type="compositionally biased region" description="Pro residues" evidence="1">
    <location>
        <begin position="471"/>
        <end position="487"/>
    </location>
</feature>
<organism evidence="3 4">
    <name type="scientific">Blattamonas nauphoetae</name>
    <dbReference type="NCBI Taxonomy" id="2049346"/>
    <lineage>
        <taxon>Eukaryota</taxon>
        <taxon>Metamonada</taxon>
        <taxon>Preaxostyla</taxon>
        <taxon>Oxymonadida</taxon>
        <taxon>Blattamonas</taxon>
    </lineage>
</organism>
<dbReference type="Proteomes" id="UP001281761">
    <property type="component" value="Unassembled WGS sequence"/>
</dbReference>
<evidence type="ECO:0000313" key="3">
    <source>
        <dbReference type="EMBL" id="KAK2948168.1"/>
    </source>
</evidence>
<protein>
    <recommendedName>
        <fullName evidence="5">C2H2-type domain-containing protein</fullName>
    </recommendedName>
</protein>
<feature type="compositionally biased region" description="Polar residues" evidence="1">
    <location>
        <begin position="435"/>
        <end position="459"/>
    </location>
</feature>
<dbReference type="EMBL" id="JARBJD010000182">
    <property type="protein sequence ID" value="KAK2948168.1"/>
    <property type="molecule type" value="Genomic_DNA"/>
</dbReference>
<evidence type="ECO:0000313" key="4">
    <source>
        <dbReference type="Proteomes" id="UP001281761"/>
    </source>
</evidence>
<evidence type="ECO:0000256" key="1">
    <source>
        <dbReference type="SAM" id="MobiDB-lite"/>
    </source>
</evidence>
<keyword evidence="2" id="KW-1133">Transmembrane helix</keyword>
<evidence type="ECO:0008006" key="5">
    <source>
        <dbReference type="Google" id="ProtNLM"/>
    </source>
</evidence>
<gene>
    <name evidence="3" type="ORF">BLNAU_16877</name>
</gene>
<feature type="region of interest" description="Disordered" evidence="1">
    <location>
        <begin position="390"/>
        <end position="488"/>
    </location>
</feature>
<comment type="caution">
    <text evidence="3">The sequence shown here is derived from an EMBL/GenBank/DDBJ whole genome shotgun (WGS) entry which is preliminary data.</text>
</comment>
<feature type="transmembrane region" description="Helical" evidence="2">
    <location>
        <begin position="263"/>
        <end position="287"/>
    </location>
</feature>
<keyword evidence="2" id="KW-0472">Membrane</keyword>
<proteinExistence type="predicted"/>
<evidence type="ECO:0000256" key="2">
    <source>
        <dbReference type="SAM" id="Phobius"/>
    </source>
</evidence>